<feature type="signal peptide" evidence="2">
    <location>
        <begin position="1"/>
        <end position="20"/>
    </location>
</feature>
<dbReference type="RefSeq" id="WP_219747985.1">
    <property type="nucleotide sequence ID" value="NZ_JAHXZN010000001.1"/>
</dbReference>
<evidence type="ECO:0000313" key="4">
    <source>
        <dbReference type="Proteomes" id="UP000759103"/>
    </source>
</evidence>
<comment type="caution">
    <text evidence="3">The sequence shown here is derived from an EMBL/GenBank/DDBJ whole genome shotgun (WGS) entry which is preliminary data.</text>
</comment>
<gene>
    <name evidence="3" type="ORF">KZ820_07955</name>
</gene>
<evidence type="ECO:0000256" key="2">
    <source>
        <dbReference type="SAM" id="SignalP"/>
    </source>
</evidence>
<evidence type="ECO:0000313" key="3">
    <source>
        <dbReference type="EMBL" id="MBW6530668.1"/>
    </source>
</evidence>
<keyword evidence="2" id="KW-0732">Signal</keyword>
<dbReference type="Proteomes" id="UP000759103">
    <property type="component" value="Unassembled WGS sequence"/>
</dbReference>
<reference evidence="3 4" key="1">
    <citation type="submission" date="2021-07" db="EMBL/GenBank/DDBJ databases">
        <title>Sphingomonas sp.</title>
        <authorList>
            <person name="Feng G."/>
            <person name="Li J."/>
            <person name="Pan M."/>
        </authorList>
    </citation>
    <scope>NUCLEOTIDE SEQUENCE [LARGE SCALE GENOMIC DNA]</scope>
    <source>
        <strain evidence="3 4">RRHST34</strain>
    </source>
</reference>
<evidence type="ECO:0000256" key="1">
    <source>
        <dbReference type="SAM" id="MobiDB-lite"/>
    </source>
</evidence>
<feature type="region of interest" description="Disordered" evidence="1">
    <location>
        <begin position="23"/>
        <end position="46"/>
    </location>
</feature>
<sequence>MNATIVAALTSLVLVAPAQAEPTSPAAAATTTSAAAVATPAEGGVKARTPNTRYCYNTEATGSHIIQRVCHTRAEWKDLGVKVPEKL</sequence>
<organism evidence="3 4">
    <name type="scientific">Sphingomonas citri</name>
    <dbReference type="NCBI Taxonomy" id="2862499"/>
    <lineage>
        <taxon>Bacteria</taxon>
        <taxon>Pseudomonadati</taxon>
        <taxon>Pseudomonadota</taxon>
        <taxon>Alphaproteobacteria</taxon>
        <taxon>Sphingomonadales</taxon>
        <taxon>Sphingomonadaceae</taxon>
        <taxon>Sphingomonas</taxon>
    </lineage>
</organism>
<dbReference type="EMBL" id="JAHXZN010000001">
    <property type="protein sequence ID" value="MBW6530668.1"/>
    <property type="molecule type" value="Genomic_DNA"/>
</dbReference>
<feature type="chain" id="PRO_5045796793" evidence="2">
    <location>
        <begin position="21"/>
        <end position="87"/>
    </location>
</feature>
<name>A0ABS7BM36_9SPHN</name>
<feature type="compositionally biased region" description="Low complexity" evidence="1">
    <location>
        <begin position="23"/>
        <end position="41"/>
    </location>
</feature>
<proteinExistence type="predicted"/>
<accession>A0ABS7BM36</accession>
<keyword evidence="4" id="KW-1185">Reference proteome</keyword>
<protein>
    <submittedName>
        <fullName evidence="3">Uncharacterized protein</fullName>
    </submittedName>
</protein>